<sequence length="303" mass="35098">MYVYWFYHHIYYLSLNTFPALQKDRQLRGKYPITGANKFQPDEETFALDKNIHKSYLEALISRGLYFTAVHEALFNMPRNLGIAGGTEKEENVDRAARKNPGKYHDAGNADNIDRRGKYQPADNEGNEARSYCDETYSQRNVSFLTFPFFSSRIKECEWRFFLFRMVLQDVDKVDQTMDEIREQMDMANEVSAAIAQPEMLGVGAADSELLEELEQLEQEQLDKQLLGAGKAPTTRIKAPPKEEELDEEEAELAELRENSIVTTTNEVWLLCCYDKPDLFIIVLPNLIFFFFQRGRVGREFGH</sequence>
<evidence type="ECO:0000256" key="2">
    <source>
        <dbReference type="SAM" id="MobiDB-lite"/>
    </source>
</evidence>
<name>A0A1R1PCW4_ZANCU</name>
<dbReference type="Pfam" id="PF03357">
    <property type="entry name" value="Snf7"/>
    <property type="match status" value="1"/>
</dbReference>
<feature type="region of interest" description="Disordered" evidence="2">
    <location>
        <begin position="86"/>
        <end position="127"/>
    </location>
</feature>
<protein>
    <submittedName>
        <fullName evidence="3">Vacuolar-sorting protein snf7</fullName>
    </submittedName>
</protein>
<keyword evidence="1" id="KW-0175">Coiled coil</keyword>
<feature type="coiled-coil region" evidence="1">
    <location>
        <begin position="239"/>
        <end position="266"/>
    </location>
</feature>
<dbReference type="InterPro" id="IPR005024">
    <property type="entry name" value="Snf7_fam"/>
</dbReference>
<dbReference type="GO" id="GO:0007034">
    <property type="term" value="P:vacuolar transport"/>
    <property type="evidence" value="ECO:0007669"/>
    <property type="project" value="InterPro"/>
</dbReference>
<gene>
    <name evidence="3" type="ORF">AX774_g7833</name>
</gene>
<reference evidence="4" key="1">
    <citation type="submission" date="2017-01" db="EMBL/GenBank/DDBJ databases">
        <authorList>
            <person name="Wang Y."/>
            <person name="White M."/>
            <person name="Kvist S."/>
            <person name="Moncalvo J.-M."/>
        </authorList>
    </citation>
    <scope>NUCLEOTIDE SEQUENCE [LARGE SCALE GENOMIC DNA]</scope>
    <source>
        <strain evidence="4">COL-18-3</strain>
    </source>
</reference>
<dbReference type="Proteomes" id="UP000188320">
    <property type="component" value="Unassembled WGS sequence"/>
</dbReference>
<dbReference type="EMBL" id="LSSK01001807">
    <property type="protein sequence ID" value="OMH78769.1"/>
    <property type="molecule type" value="Genomic_DNA"/>
</dbReference>
<feature type="compositionally biased region" description="Basic and acidic residues" evidence="2">
    <location>
        <begin position="87"/>
        <end position="117"/>
    </location>
</feature>
<dbReference type="OrthoDB" id="5592979at2759"/>
<organism evidence="3 4">
    <name type="scientific">Zancudomyces culisetae</name>
    <name type="common">Gut fungus</name>
    <name type="synonym">Smittium culisetae</name>
    <dbReference type="NCBI Taxonomy" id="1213189"/>
    <lineage>
        <taxon>Eukaryota</taxon>
        <taxon>Fungi</taxon>
        <taxon>Fungi incertae sedis</taxon>
        <taxon>Zoopagomycota</taxon>
        <taxon>Kickxellomycotina</taxon>
        <taxon>Harpellomycetes</taxon>
        <taxon>Harpellales</taxon>
        <taxon>Legeriomycetaceae</taxon>
        <taxon>Zancudomyces</taxon>
    </lineage>
</organism>
<keyword evidence="4" id="KW-1185">Reference proteome</keyword>
<comment type="caution">
    <text evidence="3">The sequence shown here is derived from an EMBL/GenBank/DDBJ whole genome shotgun (WGS) entry which is preliminary data.</text>
</comment>
<dbReference type="AlphaFoldDB" id="A0A1R1PCW4"/>
<evidence type="ECO:0000256" key="1">
    <source>
        <dbReference type="SAM" id="Coils"/>
    </source>
</evidence>
<accession>A0A1R1PCW4</accession>
<proteinExistence type="predicted"/>
<evidence type="ECO:0000313" key="4">
    <source>
        <dbReference type="Proteomes" id="UP000188320"/>
    </source>
</evidence>
<evidence type="ECO:0000313" key="3">
    <source>
        <dbReference type="EMBL" id="OMH78769.1"/>
    </source>
</evidence>